<keyword evidence="3" id="KW-0547">Nucleotide-binding</keyword>
<name>A0A8S1VVC0_9CILI</name>
<dbReference type="GO" id="GO:0004674">
    <property type="term" value="F:protein serine/threonine kinase activity"/>
    <property type="evidence" value="ECO:0007669"/>
    <property type="project" value="UniProtKB-KW"/>
</dbReference>
<keyword evidence="6" id="KW-0175">Coiled coil</keyword>
<dbReference type="Pfam" id="PF00069">
    <property type="entry name" value="Pkinase"/>
    <property type="match status" value="1"/>
</dbReference>
<dbReference type="GO" id="GO:0005524">
    <property type="term" value="F:ATP binding"/>
    <property type="evidence" value="ECO:0007669"/>
    <property type="project" value="UniProtKB-KW"/>
</dbReference>
<evidence type="ECO:0000259" key="8">
    <source>
        <dbReference type="PROSITE" id="PS50011"/>
    </source>
</evidence>
<evidence type="ECO:0000256" key="5">
    <source>
        <dbReference type="ARBA" id="ARBA00022840"/>
    </source>
</evidence>
<dbReference type="GO" id="GO:0005634">
    <property type="term" value="C:nucleus"/>
    <property type="evidence" value="ECO:0007669"/>
    <property type="project" value="TreeGrafter"/>
</dbReference>
<evidence type="ECO:0000256" key="6">
    <source>
        <dbReference type="SAM" id="Coils"/>
    </source>
</evidence>
<evidence type="ECO:0000256" key="7">
    <source>
        <dbReference type="SAM" id="MobiDB-lite"/>
    </source>
</evidence>
<dbReference type="OrthoDB" id="283111at2759"/>
<dbReference type="PANTHER" id="PTHR45646">
    <property type="entry name" value="SERINE/THREONINE-PROTEIN KINASE DOA-RELATED"/>
    <property type="match status" value="1"/>
</dbReference>
<sequence>MSNYTTIRQESTVQERKQVTLPQTQYTTTYLKSERPEAYQFWHKKGKQNSYQSKVLSTHYQMQTSFNPGQSIQLGGCVSNIQCGSNAQTCCPPQQQAVVRLGVVSREEIEAPWRDEVLYLQQLISELEKKKTVEVVKEMDNTRVYELESENERLRLLIQQTQSETVTQRITEVNNEAEVWKRKFQEINHDYSETQEKLMNAEIELEALKKQKTVTSSTTVTKSVVKTSGSTVRQSVSGIKPPKHQQTNIDAIVVVEILLSLSDKSKIQSRLIGNSTTESSSSSSSSSSSESNSDKSSSSSSGCSSECHFIYEIGEKLDKYVITQYLSSGTFGMVLEVIDEIGIPYAVKILSQTDHTEVEVLKQIQQFDPFGEAGIVRFYDYFAWQDYHCILLERVAYQKIKYSLALISMIILNRILSKQQKSNQYFNRLLIHSCLCILLALHILIQNQKILNLVKLIDMGGATQANEHHSTVINTRQYRAPEVILRCDAWDTSSDIWSLACLIVELYTGNNDLMHLAIIQSIFGPIPRWMKERSKIKTKLNFLPKPKPQLQLNQLIKDQDLLDLLTKMFCIDHNQRIDCHQILLHNFFQKKFI</sequence>
<evidence type="ECO:0000313" key="10">
    <source>
        <dbReference type="Proteomes" id="UP000689195"/>
    </source>
</evidence>
<feature type="coiled-coil region" evidence="6">
    <location>
        <begin position="144"/>
        <end position="211"/>
    </location>
</feature>
<feature type="domain" description="Protein kinase" evidence="8">
    <location>
        <begin position="320"/>
        <end position="588"/>
    </location>
</feature>
<dbReference type="Proteomes" id="UP000689195">
    <property type="component" value="Unassembled WGS sequence"/>
</dbReference>
<protein>
    <recommendedName>
        <fullName evidence="8">Protein kinase domain-containing protein</fullName>
    </recommendedName>
</protein>
<keyword evidence="4" id="KW-0418">Kinase</keyword>
<comment type="caution">
    <text evidence="9">The sequence shown here is derived from an EMBL/GenBank/DDBJ whole genome shotgun (WGS) entry which is preliminary data.</text>
</comment>
<dbReference type="EMBL" id="CAJJDO010000075">
    <property type="protein sequence ID" value="CAD8180781.1"/>
    <property type="molecule type" value="Genomic_DNA"/>
</dbReference>
<feature type="region of interest" description="Disordered" evidence="7">
    <location>
        <begin position="272"/>
        <end position="304"/>
    </location>
</feature>
<gene>
    <name evidence="9" type="ORF">PPENT_87.1.T0750027</name>
</gene>
<dbReference type="PANTHER" id="PTHR45646:SF11">
    <property type="entry name" value="SERINE_THREONINE-PROTEIN KINASE DOA"/>
    <property type="match status" value="1"/>
</dbReference>
<keyword evidence="1" id="KW-0723">Serine/threonine-protein kinase</keyword>
<dbReference type="InterPro" id="IPR000719">
    <property type="entry name" value="Prot_kinase_dom"/>
</dbReference>
<evidence type="ECO:0000313" key="9">
    <source>
        <dbReference type="EMBL" id="CAD8180781.1"/>
    </source>
</evidence>
<evidence type="ECO:0000256" key="3">
    <source>
        <dbReference type="ARBA" id="ARBA00022741"/>
    </source>
</evidence>
<evidence type="ECO:0000256" key="2">
    <source>
        <dbReference type="ARBA" id="ARBA00022679"/>
    </source>
</evidence>
<feature type="compositionally biased region" description="Low complexity" evidence="7">
    <location>
        <begin position="279"/>
        <end position="304"/>
    </location>
</feature>
<reference evidence="9" key="1">
    <citation type="submission" date="2021-01" db="EMBL/GenBank/DDBJ databases">
        <authorList>
            <consortium name="Genoscope - CEA"/>
            <person name="William W."/>
        </authorList>
    </citation>
    <scope>NUCLEOTIDE SEQUENCE</scope>
</reference>
<keyword evidence="10" id="KW-1185">Reference proteome</keyword>
<dbReference type="InterPro" id="IPR051175">
    <property type="entry name" value="CLK_kinases"/>
</dbReference>
<evidence type="ECO:0000256" key="4">
    <source>
        <dbReference type="ARBA" id="ARBA00022777"/>
    </source>
</evidence>
<dbReference type="AlphaFoldDB" id="A0A8S1VVC0"/>
<keyword evidence="2" id="KW-0808">Transferase</keyword>
<evidence type="ECO:0000256" key="1">
    <source>
        <dbReference type="ARBA" id="ARBA00022527"/>
    </source>
</evidence>
<dbReference type="PROSITE" id="PS50011">
    <property type="entry name" value="PROTEIN_KINASE_DOM"/>
    <property type="match status" value="1"/>
</dbReference>
<accession>A0A8S1VVC0</accession>
<proteinExistence type="predicted"/>
<dbReference type="SMART" id="SM00220">
    <property type="entry name" value="S_TKc"/>
    <property type="match status" value="1"/>
</dbReference>
<organism evidence="9 10">
    <name type="scientific">Paramecium pentaurelia</name>
    <dbReference type="NCBI Taxonomy" id="43138"/>
    <lineage>
        <taxon>Eukaryota</taxon>
        <taxon>Sar</taxon>
        <taxon>Alveolata</taxon>
        <taxon>Ciliophora</taxon>
        <taxon>Intramacronucleata</taxon>
        <taxon>Oligohymenophorea</taxon>
        <taxon>Peniculida</taxon>
        <taxon>Parameciidae</taxon>
        <taxon>Paramecium</taxon>
    </lineage>
</organism>
<keyword evidence="5" id="KW-0067">ATP-binding</keyword>